<keyword evidence="1" id="KW-0175">Coiled coil</keyword>
<comment type="caution">
    <text evidence="2">The sequence shown here is derived from an EMBL/GenBank/DDBJ whole genome shotgun (WGS) entry which is preliminary data.</text>
</comment>
<organism evidence="2 3">
    <name type="scientific">Rubritalea halochordaticola</name>
    <dbReference type="NCBI Taxonomy" id="714537"/>
    <lineage>
        <taxon>Bacteria</taxon>
        <taxon>Pseudomonadati</taxon>
        <taxon>Verrucomicrobiota</taxon>
        <taxon>Verrucomicrobiia</taxon>
        <taxon>Verrucomicrobiales</taxon>
        <taxon>Rubritaleaceae</taxon>
        <taxon>Rubritalea</taxon>
    </lineage>
</organism>
<evidence type="ECO:0000313" key="2">
    <source>
        <dbReference type="EMBL" id="GAA5495869.1"/>
    </source>
</evidence>
<sequence length="452" mass="50649">MKPTILLAAATFVPSLVHAQEDVDALRDKVAALEKELEQARRELAAATEKENNPPPKAFSFKETILLPVPLRVPADSSFSIGKLQIGGAIRANYVLGSYQEDGLPGPQRGGNGGNFELDTFRTNFDYNKEGTGFTAKAEYRFYNGYHFPHTAWAGWRNEDDSIIRVGLNRVPFGAGAYGTSHNWFFDQGYYVGLTDDMDMGVSYTTSCGDWQIDLAYYLGAEPNFFGDSSDSARYSYDIIDNGSAHSHYRERHQINLRAIRTFTFEEDNTLALGASFQAGLLEADKRYAHDSHQLAAAIHAKWNRGPWEVIGQLSAWDYAADYRSSSGLSNDLIGMGAYDYEAPVASRALLPALGVAYKWETDHIDWLDYITFYNDFSVILKDGHDPAGSKLKNSAMNVLGMSFTRGNWHIYCDWAYSNGNLFVGDDPLTDFGANEEQKWQSRFNINFGYYF</sequence>
<feature type="coiled-coil region" evidence="1">
    <location>
        <begin position="16"/>
        <end position="50"/>
    </location>
</feature>
<evidence type="ECO:0000256" key="1">
    <source>
        <dbReference type="SAM" id="Coils"/>
    </source>
</evidence>
<protein>
    <recommendedName>
        <fullName evidence="4">Porin</fullName>
    </recommendedName>
</protein>
<dbReference type="RefSeq" id="WP_346188607.1">
    <property type="nucleotide sequence ID" value="NZ_BAABRL010000006.1"/>
</dbReference>
<accession>A0ABP9UZJ4</accession>
<reference evidence="2 3" key="1">
    <citation type="submission" date="2024-02" db="EMBL/GenBank/DDBJ databases">
        <title>Rubritalea halochordaticola NBRC 107102.</title>
        <authorList>
            <person name="Ichikawa N."/>
            <person name="Katano-Makiyama Y."/>
            <person name="Hidaka K."/>
        </authorList>
    </citation>
    <scope>NUCLEOTIDE SEQUENCE [LARGE SCALE GENOMIC DNA]</scope>
    <source>
        <strain evidence="2 3">NBRC 107102</strain>
    </source>
</reference>
<evidence type="ECO:0000313" key="3">
    <source>
        <dbReference type="Proteomes" id="UP001424741"/>
    </source>
</evidence>
<keyword evidence="3" id="KW-1185">Reference proteome</keyword>
<proteinExistence type="predicted"/>
<gene>
    <name evidence="2" type="ORF">Rhal01_02050</name>
</gene>
<evidence type="ECO:0008006" key="4">
    <source>
        <dbReference type="Google" id="ProtNLM"/>
    </source>
</evidence>
<dbReference type="Proteomes" id="UP001424741">
    <property type="component" value="Unassembled WGS sequence"/>
</dbReference>
<dbReference type="SUPFAM" id="SSF56935">
    <property type="entry name" value="Porins"/>
    <property type="match status" value="1"/>
</dbReference>
<dbReference type="EMBL" id="BAABRL010000006">
    <property type="protein sequence ID" value="GAA5495869.1"/>
    <property type="molecule type" value="Genomic_DNA"/>
</dbReference>
<name>A0ABP9UZJ4_9BACT</name>